<keyword evidence="2" id="KW-1003">Cell membrane</keyword>
<reference evidence="7 8" key="1">
    <citation type="submission" date="2019-01" db="EMBL/GenBank/DDBJ databases">
        <title>Lactibacter flavus gen. nov., sp. nov., a novel bacterium of the family Propionibacteriaceae isolated from raw milk and dairy products.</title>
        <authorList>
            <person name="Huptas C."/>
            <person name="Wenning M."/>
            <person name="Breitenwieser F."/>
            <person name="Doll E."/>
            <person name="Von Neubeck M."/>
            <person name="Busse H.-J."/>
            <person name="Scherer S."/>
        </authorList>
    </citation>
    <scope>NUCLEOTIDE SEQUENCE [LARGE SCALE GENOMIC DNA]</scope>
    <source>
        <strain evidence="7 8">KCTC 33808</strain>
    </source>
</reference>
<dbReference type="AlphaFoldDB" id="A0A4Q9KB34"/>
<feature type="transmembrane region" description="Helical" evidence="6">
    <location>
        <begin position="539"/>
        <end position="560"/>
    </location>
</feature>
<protein>
    <submittedName>
        <fullName evidence="7">Cytochrome c oxidase assembly protein</fullName>
    </submittedName>
</protein>
<feature type="transmembrane region" description="Helical" evidence="6">
    <location>
        <begin position="304"/>
        <end position="324"/>
    </location>
</feature>
<evidence type="ECO:0000313" key="7">
    <source>
        <dbReference type="EMBL" id="TBT82876.1"/>
    </source>
</evidence>
<dbReference type="Pfam" id="PF09678">
    <property type="entry name" value="Caa3_CtaG"/>
    <property type="match status" value="1"/>
</dbReference>
<comment type="caution">
    <text evidence="7">The sequence shown here is derived from an EMBL/GenBank/DDBJ whole genome shotgun (WGS) entry which is preliminary data.</text>
</comment>
<feature type="transmembrane region" description="Helical" evidence="6">
    <location>
        <begin position="595"/>
        <end position="616"/>
    </location>
</feature>
<evidence type="ECO:0000256" key="4">
    <source>
        <dbReference type="ARBA" id="ARBA00022989"/>
    </source>
</evidence>
<dbReference type="RefSeq" id="WP_131169681.1">
    <property type="nucleotide sequence ID" value="NZ_SDMQ01000016.1"/>
</dbReference>
<feature type="transmembrane region" description="Helical" evidence="6">
    <location>
        <begin position="361"/>
        <end position="381"/>
    </location>
</feature>
<gene>
    <name evidence="7" type="ORF">ET989_12980</name>
</gene>
<dbReference type="Proteomes" id="UP000292373">
    <property type="component" value="Unassembled WGS sequence"/>
</dbReference>
<evidence type="ECO:0000256" key="5">
    <source>
        <dbReference type="ARBA" id="ARBA00023136"/>
    </source>
</evidence>
<feature type="transmembrane region" description="Helical" evidence="6">
    <location>
        <begin position="177"/>
        <end position="197"/>
    </location>
</feature>
<organism evidence="7 8">
    <name type="scientific">Propioniciclava sinopodophylli</name>
    <dbReference type="NCBI Taxonomy" id="1837344"/>
    <lineage>
        <taxon>Bacteria</taxon>
        <taxon>Bacillati</taxon>
        <taxon>Actinomycetota</taxon>
        <taxon>Actinomycetes</taxon>
        <taxon>Propionibacteriales</taxon>
        <taxon>Propionibacteriaceae</taxon>
        <taxon>Propioniciclava</taxon>
    </lineage>
</organism>
<keyword evidence="4 6" id="KW-1133">Transmembrane helix</keyword>
<feature type="transmembrane region" description="Helical" evidence="6">
    <location>
        <begin position="424"/>
        <end position="446"/>
    </location>
</feature>
<evidence type="ECO:0000313" key="8">
    <source>
        <dbReference type="Proteomes" id="UP000292373"/>
    </source>
</evidence>
<evidence type="ECO:0000256" key="3">
    <source>
        <dbReference type="ARBA" id="ARBA00022692"/>
    </source>
</evidence>
<feature type="transmembrane region" description="Helical" evidence="6">
    <location>
        <begin position="20"/>
        <end position="42"/>
    </location>
</feature>
<feature type="transmembrane region" description="Helical" evidence="6">
    <location>
        <begin position="242"/>
        <end position="260"/>
    </location>
</feature>
<name>A0A4Q9KB34_9ACTN</name>
<dbReference type="OrthoDB" id="5241646at2"/>
<feature type="transmembrane region" description="Helical" evidence="6">
    <location>
        <begin position="70"/>
        <end position="87"/>
    </location>
</feature>
<feature type="transmembrane region" description="Helical" evidence="6">
    <location>
        <begin position="480"/>
        <end position="500"/>
    </location>
</feature>
<dbReference type="InterPro" id="IPR019108">
    <property type="entry name" value="Caa3_assmbl_CtaG-rel"/>
</dbReference>
<comment type="subcellular location">
    <subcellularLocation>
        <location evidence="1">Cell membrane</location>
        <topology evidence="1">Multi-pass membrane protein</topology>
    </subcellularLocation>
</comment>
<dbReference type="GO" id="GO:0005886">
    <property type="term" value="C:plasma membrane"/>
    <property type="evidence" value="ECO:0007669"/>
    <property type="project" value="UniProtKB-SubCell"/>
</dbReference>
<feature type="transmembrane region" description="Helical" evidence="6">
    <location>
        <begin position="151"/>
        <end position="170"/>
    </location>
</feature>
<proteinExistence type="predicted"/>
<evidence type="ECO:0000256" key="1">
    <source>
        <dbReference type="ARBA" id="ARBA00004651"/>
    </source>
</evidence>
<sequence length="666" mass="71998">MSSTSQSSSVVPSRRTTTVLLAVVGAVVAAYVAIWLVGLDLATRPPLPARIQSDATTGIISLLGDLTARLAALGTLGVLSAVVGFTARNEDHTLTDAGQRLLPWAGRLGQVWFAASVLNTFANPAYVNGVPIHTTMRPDAWWTFLWSSPSGLAWLTSALIALAIVVASYASRHWASTLIGLVAGVIALAFVSVTGNVTVGLNHDWATDAAVALTFTAVPLMTAALGAWLGGSPASAMRYQRLVPPLLVVAVAGHAVVAWQQLAGVPLNATPYGLWTIAIFVILGLFALSWAVRQFVGGRTAGSIGRDVVLSVAYVACLTAENHIPTPRFLEPQSIMVNYLGYEVTVAPTIEKLVTFARPNLLWVAVVVFALGAYLAGVLRARSLGRRWPIGRTIAWAAAWLLTLFLAVTGLWEYSTVQYSWHMVVHMTVNMLVPVLGVLGAPLSLVRAASTPGEDHVSLGDALDSLESHRLWQTLTSPPVAWLMYVGSLFAVYFTPAFSWLMKYHWAHQLMLIFFMMTGYFFFTMIIGADRTSKQLPHLLKLALVISIMPFHAVFAVGILSSQTLLGATFYETIEVPWLADHAALMADQNIAGQASWFLGEVPLFVVIAALAAQWFRSDSREASTIDDAVDSGHDDSFDAYNDMLAELAKRDEQRAREATLKRFEP</sequence>
<accession>A0A4Q9KB34</accession>
<feature type="transmembrane region" description="Helical" evidence="6">
    <location>
        <begin position="209"/>
        <end position="230"/>
    </location>
</feature>
<keyword evidence="8" id="KW-1185">Reference proteome</keyword>
<keyword evidence="5 6" id="KW-0472">Membrane</keyword>
<feature type="transmembrane region" description="Helical" evidence="6">
    <location>
        <begin position="272"/>
        <end position="292"/>
    </location>
</feature>
<evidence type="ECO:0000256" key="2">
    <source>
        <dbReference type="ARBA" id="ARBA00022475"/>
    </source>
</evidence>
<keyword evidence="3 6" id="KW-0812">Transmembrane</keyword>
<evidence type="ECO:0000256" key="6">
    <source>
        <dbReference type="SAM" id="Phobius"/>
    </source>
</evidence>
<dbReference type="EMBL" id="SDMQ01000016">
    <property type="protein sequence ID" value="TBT82876.1"/>
    <property type="molecule type" value="Genomic_DNA"/>
</dbReference>
<feature type="transmembrane region" description="Helical" evidence="6">
    <location>
        <begin position="506"/>
        <end position="527"/>
    </location>
</feature>
<feature type="transmembrane region" description="Helical" evidence="6">
    <location>
        <begin position="393"/>
        <end position="412"/>
    </location>
</feature>